<proteinExistence type="predicted"/>
<evidence type="ECO:0000313" key="1">
    <source>
        <dbReference type="EMBL" id="MPC78843.1"/>
    </source>
</evidence>
<organism evidence="1 2">
    <name type="scientific">Portunus trituberculatus</name>
    <name type="common">Swimming crab</name>
    <name type="synonym">Neptunus trituberculatus</name>
    <dbReference type="NCBI Taxonomy" id="210409"/>
    <lineage>
        <taxon>Eukaryota</taxon>
        <taxon>Metazoa</taxon>
        <taxon>Ecdysozoa</taxon>
        <taxon>Arthropoda</taxon>
        <taxon>Crustacea</taxon>
        <taxon>Multicrustacea</taxon>
        <taxon>Malacostraca</taxon>
        <taxon>Eumalacostraca</taxon>
        <taxon>Eucarida</taxon>
        <taxon>Decapoda</taxon>
        <taxon>Pleocyemata</taxon>
        <taxon>Brachyura</taxon>
        <taxon>Eubrachyura</taxon>
        <taxon>Portunoidea</taxon>
        <taxon>Portunidae</taxon>
        <taxon>Portuninae</taxon>
        <taxon>Portunus</taxon>
    </lineage>
</organism>
<keyword evidence="2" id="KW-1185">Reference proteome</keyword>
<gene>
    <name evidence="1" type="ORF">E2C01_073341</name>
</gene>
<evidence type="ECO:0000313" key="2">
    <source>
        <dbReference type="Proteomes" id="UP000324222"/>
    </source>
</evidence>
<dbReference type="EMBL" id="VSRR010049516">
    <property type="protein sequence ID" value="MPC78843.1"/>
    <property type="molecule type" value="Genomic_DNA"/>
</dbReference>
<protein>
    <submittedName>
        <fullName evidence="1">Uncharacterized protein</fullName>
    </submittedName>
</protein>
<dbReference type="Proteomes" id="UP000324222">
    <property type="component" value="Unassembled WGS sequence"/>
</dbReference>
<name>A0A5B7I971_PORTR</name>
<dbReference type="AlphaFoldDB" id="A0A5B7I971"/>
<comment type="caution">
    <text evidence="1">The sequence shown here is derived from an EMBL/GenBank/DDBJ whole genome shotgun (WGS) entry which is preliminary data.</text>
</comment>
<reference evidence="1 2" key="1">
    <citation type="submission" date="2019-05" db="EMBL/GenBank/DDBJ databases">
        <title>Another draft genome of Portunus trituberculatus and its Hox gene families provides insights of decapod evolution.</title>
        <authorList>
            <person name="Jeong J.-H."/>
            <person name="Song I."/>
            <person name="Kim S."/>
            <person name="Choi T."/>
            <person name="Kim D."/>
            <person name="Ryu S."/>
            <person name="Kim W."/>
        </authorList>
    </citation>
    <scope>NUCLEOTIDE SEQUENCE [LARGE SCALE GENOMIC DNA]</scope>
    <source>
        <tissue evidence="1">Muscle</tissue>
    </source>
</reference>
<sequence>MKGGRTFLIWSASLPRGNFIKNLIHLFRKRRPACGNSLINYCTTRVHAHINWPGPDLRGH</sequence>
<accession>A0A5B7I971</accession>